<gene>
    <name evidence="1" type="ORF">CTRU02_206015</name>
</gene>
<protein>
    <submittedName>
        <fullName evidence="1">Uncharacterized protein</fullName>
    </submittedName>
</protein>
<sequence>MRYALLFGALVLLAREGQTAPKIPENQVVAHIVQGRSFRSDRDSGALTPSGRAHPGFRFNGTNATTSGGTGTAVAGVASSIALPLNTTKTTSRSLGCPLSIITSTMTVDVTFYITATTSYGSNLTSYIGTDSPLTSSQSILSSTTSHVLGNISLTSSHLSTGFIDPIASSYVSVATTSTVSKSLCPEEITKTQLPQTNTTTKTSFRHSDISTMTISPSESYRTESCENDSRSTYQSSTVVTVSGPLMNSTTDGSLSTTSTSRHTNSTAIYASNSQSTSESLVNPGSLSPVSSMPAPDCASTISQTITDSSSSLSKTVSTHTSVESITTRDSSEDHSSIRISETLSDISSTSIQGIMTSSSKPDPATSTSTNTPASWTSQTTETISFSISSTADTQITSGTHLPTSTESCVIDTSMIPITSAPLTSVPSSTLEPSRTVCQNDAPTGKPMPENHHCGVHGLPVGNYFLARFVENAPGVRVTLEGCYQFCNSVMSTTDGCKAYRFYPEKGLNVPRCDLYGSNVAYALNSIDNDHADIWFDLTCGSPSDQKWAHLPGMARLRELGLLE</sequence>
<dbReference type="Proteomes" id="UP000805649">
    <property type="component" value="Unassembled WGS sequence"/>
</dbReference>
<evidence type="ECO:0000313" key="1">
    <source>
        <dbReference type="EMBL" id="KAL0939405.1"/>
    </source>
</evidence>
<comment type="caution">
    <text evidence="1">The sequence shown here is derived from an EMBL/GenBank/DDBJ whole genome shotgun (WGS) entry which is preliminary data.</text>
</comment>
<accession>A0ACC3Z5Y9</accession>
<keyword evidence="2" id="KW-1185">Reference proteome</keyword>
<organism evidence="1 2">
    <name type="scientific">Colletotrichum truncatum</name>
    <name type="common">Anthracnose fungus</name>
    <name type="synonym">Colletotrichum capsici</name>
    <dbReference type="NCBI Taxonomy" id="5467"/>
    <lineage>
        <taxon>Eukaryota</taxon>
        <taxon>Fungi</taxon>
        <taxon>Dikarya</taxon>
        <taxon>Ascomycota</taxon>
        <taxon>Pezizomycotina</taxon>
        <taxon>Sordariomycetes</taxon>
        <taxon>Hypocreomycetidae</taxon>
        <taxon>Glomerellales</taxon>
        <taxon>Glomerellaceae</taxon>
        <taxon>Colletotrichum</taxon>
        <taxon>Colletotrichum truncatum species complex</taxon>
    </lineage>
</organism>
<evidence type="ECO:0000313" key="2">
    <source>
        <dbReference type="Proteomes" id="UP000805649"/>
    </source>
</evidence>
<name>A0ACC3Z5Y9_COLTU</name>
<reference evidence="1 2" key="1">
    <citation type="journal article" date="2020" name="Phytopathology">
        <title>Genome Sequence Resources of Colletotrichum truncatum, C. plurivorum, C. musicola, and C. sojae: Four Species Pathogenic to Soybean (Glycine max).</title>
        <authorList>
            <person name="Rogerio F."/>
            <person name="Boufleur T.R."/>
            <person name="Ciampi-Guillardi M."/>
            <person name="Sukno S.A."/>
            <person name="Thon M.R."/>
            <person name="Massola Junior N.S."/>
            <person name="Baroncelli R."/>
        </authorList>
    </citation>
    <scope>NUCLEOTIDE SEQUENCE [LARGE SCALE GENOMIC DNA]</scope>
    <source>
        <strain evidence="1 2">CMES1059</strain>
    </source>
</reference>
<proteinExistence type="predicted"/>
<dbReference type="EMBL" id="VUJX02000003">
    <property type="protein sequence ID" value="KAL0939405.1"/>
    <property type="molecule type" value="Genomic_DNA"/>
</dbReference>